<gene>
    <name evidence="25" type="ORF">NE237_015602</name>
</gene>
<dbReference type="FunFam" id="3.80.10.10:FF:000041">
    <property type="entry name" value="LRR receptor-like serine/threonine-protein kinase ERECTA"/>
    <property type="match status" value="1"/>
</dbReference>
<dbReference type="GO" id="GO:0005524">
    <property type="term" value="F:ATP binding"/>
    <property type="evidence" value="ECO:0007669"/>
    <property type="project" value="UniProtKB-UniRule"/>
</dbReference>
<dbReference type="SMART" id="SM00369">
    <property type="entry name" value="LRR_TYP"/>
    <property type="match status" value="9"/>
</dbReference>
<dbReference type="Pfam" id="PF00560">
    <property type="entry name" value="LRR_1"/>
    <property type="match status" value="9"/>
</dbReference>
<dbReference type="GO" id="GO:0005886">
    <property type="term" value="C:plasma membrane"/>
    <property type="evidence" value="ECO:0007669"/>
    <property type="project" value="UniProtKB-SubCell"/>
</dbReference>
<evidence type="ECO:0000256" key="12">
    <source>
        <dbReference type="ARBA" id="ARBA00022737"/>
    </source>
</evidence>
<dbReference type="InterPro" id="IPR003591">
    <property type="entry name" value="Leu-rich_rpt_typical-subtyp"/>
</dbReference>
<keyword evidence="16 23" id="KW-1133">Transmembrane helix</keyword>
<name>A0A9Q0KEK5_9MAGN</name>
<dbReference type="Gene3D" id="1.10.510.10">
    <property type="entry name" value="Transferase(Phosphotransferase) domain 1"/>
    <property type="match status" value="1"/>
</dbReference>
<keyword evidence="19" id="KW-0325">Glycoprotein</keyword>
<dbReference type="SMART" id="SM00365">
    <property type="entry name" value="LRR_SD22"/>
    <property type="match status" value="5"/>
</dbReference>
<evidence type="ECO:0000256" key="3">
    <source>
        <dbReference type="ARBA" id="ARBA00009592"/>
    </source>
</evidence>
<accession>A0A9Q0KEK5</accession>
<keyword evidence="18" id="KW-0675">Receptor</keyword>
<dbReference type="EMBL" id="JAMYWD010000006">
    <property type="protein sequence ID" value="KAJ4968901.1"/>
    <property type="molecule type" value="Genomic_DNA"/>
</dbReference>
<keyword evidence="12" id="KW-0677">Repeat</keyword>
<evidence type="ECO:0000313" key="25">
    <source>
        <dbReference type="EMBL" id="KAJ4968901.1"/>
    </source>
</evidence>
<evidence type="ECO:0000256" key="17">
    <source>
        <dbReference type="ARBA" id="ARBA00023136"/>
    </source>
</evidence>
<dbReference type="EC" id="2.7.11.1" evidence="4"/>
<feature type="domain" description="Protein kinase" evidence="24">
    <location>
        <begin position="784"/>
        <end position="1064"/>
    </location>
</feature>
<comment type="caution">
    <text evidence="25">The sequence shown here is derived from an EMBL/GenBank/DDBJ whole genome shotgun (WGS) entry which is preliminary data.</text>
</comment>
<keyword evidence="9" id="KW-0808">Transferase</keyword>
<evidence type="ECO:0000256" key="7">
    <source>
        <dbReference type="ARBA" id="ARBA00022553"/>
    </source>
</evidence>
<evidence type="ECO:0000256" key="22">
    <source>
        <dbReference type="PROSITE-ProRule" id="PRU10141"/>
    </source>
</evidence>
<dbReference type="Gene3D" id="3.30.200.20">
    <property type="entry name" value="Phosphorylase Kinase, domain 1"/>
    <property type="match status" value="1"/>
</dbReference>
<evidence type="ECO:0000256" key="5">
    <source>
        <dbReference type="ARBA" id="ARBA00022475"/>
    </source>
</evidence>
<dbReference type="FunFam" id="3.80.10.10:FF:000129">
    <property type="entry name" value="Leucine-rich repeat receptor-like kinase"/>
    <property type="match status" value="1"/>
</dbReference>
<organism evidence="25 26">
    <name type="scientific">Protea cynaroides</name>
    <dbReference type="NCBI Taxonomy" id="273540"/>
    <lineage>
        <taxon>Eukaryota</taxon>
        <taxon>Viridiplantae</taxon>
        <taxon>Streptophyta</taxon>
        <taxon>Embryophyta</taxon>
        <taxon>Tracheophyta</taxon>
        <taxon>Spermatophyta</taxon>
        <taxon>Magnoliopsida</taxon>
        <taxon>Proteales</taxon>
        <taxon>Proteaceae</taxon>
        <taxon>Protea</taxon>
    </lineage>
</organism>
<comment type="catalytic activity">
    <reaction evidence="20">
        <text>L-threonyl-[protein] + ATP = O-phospho-L-threonyl-[protein] + ADP + H(+)</text>
        <dbReference type="Rhea" id="RHEA:46608"/>
        <dbReference type="Rhea" id="RHEA-COMP:11060"/>
        <dbReference type="Rhea" id="RHEA-COMP:11605"/>
        <dbReference type="ChEBI" id="CHEBI:15378"/>
        <dbReference type="ChEBI" id="CHEBI:30013"/>
        <dbReference type="ChEBI" id="CHEBI:30616"/>
        <dbReference type="ChEBI" id="CHEBI:61977"/>
        <dbReference type="ChEBI" id="CHEBI:456216"/>
        <dbReference type="EC" id="2.7.11.1"/>
    </reaction>
</comment>
<evidence type="ECO:0000256" key="13">
    <source>
        <dbReference type="ARBA" id="ARBA00022741"/>
    </source>
</evidence>
<dbReference type="PANTHER" id="PTHR48056:SF18">
    <property type="entry name" value="NON-SPECIFIC SERINE_THREONINE PROTEIN KINASE"/>
    <property type="match status" value="1"/>
</dbReference>
<comment type="similarity">
    <text evidence="3">Belongs to the RLP family.</text>
</comment>
<dbReference type="SUPFAM" id="SSF52047">
    <property type="entry name" value="RNI-like"/>
    <property type="match status" value="1"/>
</dbReference>
<dbReference type="PROSITE" id="PS50011">
    <property type="entry name" value="PROTEIN_KINASE_DOM"/>
    <property type="match status" value="1"/>
</dbReference>
<dbReference type="OrthoDB" id="647974at2759"/>
<keyword evidence="11" id="KW-0732">Signal</keyword>
<evidence type="ECO:0000256" key="11">
    <source>
        <dbReference type="ARBA" id="ARBA00022729"/>
    </source>
</evidence>
<dbReference type="Proteomes" id="UP001141806">
    <property type="component" value="Unassembled WGS sequence"/>
</dbReference>
<dbReference type="FunFam" id="1.10.510.10:FF:000309">
    <property type="entry name" value="Leucine-rich repeat receptor-like protein kinase"/>
    <property type="match status" value="1"/>
</dbReference>
<dbReference type="InterPro" id="IPR032675">
    <property type="entry name" value="LRR_dom_sf"/>
</dbReference>
<evidence type="ECO:0000256" key="18">
    <source>
        <dbReference type="ARBA" id="ARBA00023170"/>
    </source>
</evidence>
<reference evidence="25" key="1">
    <citation type="journal article" date="2023" name="Plant J.">
        <title>The genome of the king protea, Protea cynaroides.</title>
        <authorList>
            <person name="Chang J."/>
            <person name="Duong T.A."/>
            <person name="Schoeman C."/>
            <person name="Ma X."/>
            <person name="Roodt D."/>
            <person name="Barker N."/>
            <person name="Li Z."/>
            <person name="Van de Peer Y."/>
            <person name="Mizrachi E."/>
        </authorList>
    </citation>
    <scope>NUCLEOTIDE SEQUENCE</scope>
    <source>
        <tissue evidence="25">Young leaves</tissue>
    </source>
</reference>
<dbReference type="PROSITE" id="PS51450">
    <property type="entry name" value="LRR"/>
    <property type="match status" value="3"/>
</dbReference>
<sequence length="1066" mass="116821">MLVLLQSSRRVKSAINPATTLFVLLCFLCCFSHACKHRDRVSLLSFSQSLSTALNWSSSSSSNSSFSKDCCNWEGVNCDGNGWVTSLLLPFRGLRGALSPSLSNLTQLSHLNLSHNSLTGSLSPSFLPSFVQLQTLDLSFNRLSGNLPTSASLNRSLSLLTIDLSSNLFHGEFQLSFIGLAPNLSTLDVSNNTLTGLIPSSICKNYSMIKYLDFSMNNFYNQILSGLGGCSYLEVFKAGWNQLSGTLPDDIYGIKSLKQLSLPSNNITGNINGTNQIVSLTNLTDLDLSFNEVTGMLPQDIGKLTKLEQLDLYRNNLTGSLPSSLMNCINLQLLNLRENQFEGELTAIDFSKLVQLNTLDLGGNSFTGILPESLYSCTSLTAIRFTGNQLKGQVLPKILALRSLSYLALSKNLLTNVTGALQILMHSGNLTTLLLGGNFNGEAIPDAIDSQGFQNLRVLAIGGCNLNGHVPTWLFNLKNLEVLDLSQNNLTGSIPGSLGTLPGLFYIDLSFNFLTGELPLEFTTFPTLASSAPLDQVYLELPILVSQNSNGQVYSQITSLPPAIYLSNNSINGSIPPELGKLRQLHVLDLHLNAFSGEIPEELSNLYNLEMLDLSENKLSGEIPSSLTQLHFLSWFNVAYNNLVGPIPTGGQFDTFSNSSFFGNPGLCGAIVQRACHSEDGENTSSPATSKNTNRKHLLVLILAICFGCGSVFTVLTIWILSKRIKPRREDSNKIDPDVSSCSSNLGFALHMVEESSLVMLFSGNSNDCKDITISDIMKATNDFDQANIIGCGGFGLIYKATFPNGTQLAVKKLSGDLGMMEREFKAEVEALSTAQHENLVSLRGYCVHDGCRMLIYAYMENGSVDYWLHEKTDGASILDWPTRLKILQGASRGLAYMHQICEPHIVHRDIKSSNILLDEQFNAHVADFGLSRLILPYNTHVSTELVGTLGYIPPEYGQAWVATLRGDVYSFGVLMLELLTGKRPVDVFKPKMSRDLVGWVKQMKSQGKQDEVFDPLLKGRMYKEEMLQVLDVACKCVNQNPFKRPTIREVEGCLDKVGATPEIPM</sequence>
<keyword evidence="17 23" id="KW-0472">Membrane</keyword>
<evidence type="ECO:0000256" key="2">
    <source>
        <dbReference type="ARBA" id="ARBA00004479"/>
    </source>
</evidence>
<dbReference type="SMART" id="SM00220">
    <property type="entry name" value="S_TKc"/>
    <property type="match status" value="1"/>
</dbReference>
<evidence type="ECO:0000256" key="14">
    <source>
        <dbReference type="ARBA" id="ARBA00022777"/>
    </source>
</evidence>
<dbReference type="PROSITE" id="PS00108">
    <property type="entry name" value="PROTEIN_KINASE_ST"/>
    <property type="match status" value="1"/>
</dbReference>
<dbReference type="SUPFAM" id="SSF52058">
    <property type="entry name" value="L domain-like"/>
    <property type="match status" value="1"/>
</dbReference>
<evidence type="ECO:0000256" key="19">
    <source>
        <dbReference type="ARBA" id="ARBA00023180"/>
    </source>
</evidence>
<keyword evidence="26" id="KW-1185">Reference proteome</keyword>
<dbReference type="PANTHER" id="PTHR48056">
    <property type="entry name" value="LRR RECEPTOR-LIKE SERINE/THREONINE-PROTEIN KINASE-RELATED"/>
    <property type="match status" value="1"/>
</dbReference>
<evidence type="ECO:0000256" key="4">
    <source>
        <dbReference type="ARBA" id="ARBA00012513"/>
    </source>
</evidence>
<keyword evidence="7" id="KW-0597">Phosphoprotein</keyword>
<dbReference type="InterPro" id="IPR017441">
    <property type="entry name" value="Protein_kinase_ATP_BS"/>
</dbReference>
<dbReference type="InterPro" id="IPR000719">
    <property type="entry name" value="Prot_kinase_dom"/>
</dbReference>
<keyword evidence="15 22" id="KW-0067">ATP-binding</keyword>
<feature type="transmembrane region" description="Helical" evidence="23">
    <location>
        <begin position="698"/>
        <end position="721"/>
    </location>
</feature>
<dbReference type="PRINTS" id="PR00019">
    <property type="entry name" value="LEURICHRPT"/>
</dbReference>
<evidence type="ECO:0000256" key="9">
    <source>
        <dbReference type="ARBA" id="ARBA00022679"/>
    </source>
</evidence>
<protein>
    <recommendedName>
        <fullName evidence="4">non-specific serine/threonine protein kinase</fullName>
        <ecNumber evidence="4">2.7.11.1</ecNumber>
    </recommendedName>
</protein>
<keyword evidence="8" id="KW-0433">Leucine-rich repeat</keyword>
<evidence type="ECO:0000256" key="15">
    <source>
        <dbReference type="ARBA" id="ARBA00022840"/>
    </source>
</evidence>
<evidence type="ECO:0000313" key="26">
    <source>
        <dbReference type="Proteomes" id="UP001141806"/>
    </source>
</evidence>
<dbReference type="Pfam" id="PF07714">
    <property type="entry name" value="PK_Tyr_Ser-Thr"/>
    <property type="match status" value="1"/>
</dbReference>
<evidence type="ECO:0000256" key="23">
    <source>
        <dbReference type="SAM" id="Phobius"/>
    </source>
</evidence>
<evidence type="ECO:0000256" key="20">
    <source>
        <dbReference type="ARBA" id="ARBA00047899"/>
    </source>
</evidence>
<evidence type="ECO:0000256" key="6">
    <source>
        <dbReference type="ARBA" id="ARBA00022527"/>
    </source>
</evidence>
<comment type="subcellular location">
    <subcellularLocation>
        <location evidence="1">Cell membrane</location>
    </subcellularLocation>
    <subcellularLocation>
        <location evidence="2">Membrane</location>
        <topology evidence="2">Single-pass type I membrane protein</topology>
    </subcellularLocation>
</comment>
<dbReference type="GO" id="GO:0004674">
    <property type="term" value="F:protein serine/threonine kinase activity"/>
    <property type="evidence" value="ECO:0007669"/>
    <property type="project" value="UniProtKB-KW"/>
</dbReference>
<keyword evidence="10 23" id="KW-0812">Transmembrane</keyword>
<dbReference type="GO" id="GO:0033612">
    <property type="term" value="F:receptor serine/threonine kinase binding"/>
    <property type="evidence" value="ECO:0007669"/>
    <property type="project" value="TreeGrafter"/>
</dbReference>
<dbReference type="InterPro" id="IPR001611">
    <property type="entry name" value="Leu-rich_rpt"/>
</dbReference>
<dbReference type="FunFam" id="3.30.200.20:FF:000309">
    <property type="entry name" value="Leucine-rich repeat receptor protein kinase MSP1"/>
    <property type="match status" value="1"/>
</dbReference>
<evidence type="ECO:0000256" key="10">
    <source>
        <dbReference type="ARBA" id="ARBA00022692"/>
    </source>
</evidence>
<dbReference type="InterPro" id="IPR008271">
    <property type="entry name" value="Ser/Thr_kinase_AS"/>
</dbReference>
<evidence type="ECO:0000256" key="1">
    <source>
        <dbReference type="ARBA" id="ARBA00004236"/>
    </source>
</evidence>
<keyword evidence="6" id="KW-0723">Serine/threonine-protein kinase</keyword>
<keyword evidence="13 22" id="KW-0547">Nucleotide-binding</keyword>
<dbReference type="Gene3D" id="3.80.10.10">
    <property type="entry name" value="Ribonuclease Inhibitor"/>
    <property type="match status" value="4"/>
</dbReference>
<evidence type="ECO:0000256" key="21">
    <source>
        <dbReference type="ARBA" id="ARBA00048679"/>
    </source>
</evidence>
<dbReference type="InterPro" id="IPR050647">
    <property type="entry name" value="Plant_LRR-RLKs"/>
</dbReference>
<dbReference type="InterPro" id="IPR011009">
    <property type="entry name" value="Kinase-like_dom_sf"/>
</dbReference>
<proteinExistence type="inferred from homology"/>
<dbReference type="SUPFAM" id="SSF56112">
    <property type="entry name" value="Protein kinase-like (PK-like)"/>
    <property type="match status" value="1"/>
</dbReference>
<dbReference type="PROSITE" id="PS00107">
    <property type="entry name" value="PROTEIN_KINASE_ATP"/>
    <property type="match status" value="1"/>
</dbReference>
<feature type="binding site" evidence="22">
    <location>
        <position position="813"/>
    </location>
    <ligand>
        <name>ATP</name>
        <dbReference type="ChEBI" id="CHEBI:30616"/>
    </ligand>
</feature>
<keyword evidence="5" id="KW-1003">Cell membrane</keyword>
<evidence type="ECO:0000256" key="8">
    <source>
        <dbReference type="ARBA" id="ARBA00022614"/>
    </source>
</evidence>
<dbReference type="AlphaFoldDB" id="A0A9Q0KEK5"/>
<dbReference type="InterPro" id="IPR001245">
    <property type="entry name" value="Ser-Thr/Tyr_kinase_cat_dom"/>
</dbReference>
<dbReference type="FunFam" id="3.80.10.10:FF:000213">
    <property type="entry name" value="Tyrosine-sulfated glycopeptide receptor 1"/>
    <property type="match status" value="1"/>
</dbReference>
<dbReference type="Pfam" id="PF13855">
    <property type="entry name" value="LRR_8"/>
    <property type="match status" value="1"/>
</dbReference>
<evidence type="ECO:0000256" key="16">
    <source>
        <dbReference type="ARBA" id="ARBA00022989"/>
    </source>
</evidence>
<keyword evidence="14" id="KW-0418">Kinase</keyword>
<comment type="catalytic activity">
    <reaction evidence="21">
        <text>L-seryl-[protein] + ATP = O-phospho-L-seryl-[protein] + ADP + H(+)</text>
        <dbReference type="Rhea" id="RHEA:17989"/>
        <dbReference type="Rhea" id="RHEA-COMP:9863"/>
        <dbReference type="Rhea" id="RHEA-COMP:11604"/>
        <dbReference type="ChEBI" id="CHEBI:15378"/>
        <dbReference type="ChEBI" id="CHEBI:29999"/>
        <dbReference type="ChEBI" id="CHEBI:30616"/>
        <dbReference type="ChEBI" id="CHEBI:83421"/>
        <dbReference type="ChEBI" id="CHEBI:456216"/>
        <dbReference type="EC" id="2.7.11.1"/>
    </reaction>
</comment>
<evidence type="ECO:0000259" key="24">
    <source>
        <dbReference type="PROSITE" id="PS50011"/>
    </source>
</evidence>